<feature type="region of interest" description="Disordered" evidence="1">
    <location>
        <begin position="1"/>
        <end position="59"/>
    </location>
</feature>
<dbReference type="Proteomes" id="UP000278081">
    <property type="component" value="Unassembled WGS sequence"/>
</dbReference>
<accession>A0A3S0QPY6</accession>
<name>A0A3S0QPY6_9HYPH</name>
<reference evidence="2 3" key="1">
    <citation type="submission" date="2018-11" db="EMBL/GenBank/DDBJ databases">
        <title>Rhizobium chutanense sp. nov., isolated from root nodules of Phaseolus vulgaris in China.</title>
        <authorList>
            <person name="Huo Y."/>
        </authorList>
    </citation>
    <scope>NUCLEOTIDE SEQUENCE [LARGE SCALE GENOMIC DNA]</scope>
    <source>
        <strain evidence="2 3">C16</strain>
    </source>
</reference>
<evidence type="ECO:0008006" key="4">
    <source>
        <dbReference type="Google" id="ProtNLM"/>
    </source>
</evidence>
<proteinExistence type="predicted"/>
<sequence length="59" mass="6382">MGKKPGTNTGKNGGIFQEVGPRGGPKPNFVTVPDRKPLPPTTEPGHTWVPVHRTPDNRK</sequence>
<feature type="compositionally biased region" description="Low complexity" evidence="1">
    <location>
        <begin position="1"/>
        <end position="10"/>
    </location>
</feature>
<gene>
    <name evidence="2" type="ORF">EFR84_00655</name>
</gene>
<comment type="caution">
    <text evidence="2">The sequence shown here is derived from an EMBL/GenBank/DDBJ whole genome shotgun (WGS) entry which is preliminary data.</text>
</comment>
<dbReference type="OrthoDB" id="5245039at2"/>
<evidence type="ECO:0000313" key="2">
    <source>
        <dbReference type="EMBL" id="RUM09734.1"/>
    </source>
</evidence>
<evidence type="ECO:0000256" key="1">
    <source>
        <dbReference type="SAM" id="MobiDB-lite"/>
    </source>
</evidence>
<dbReference type="EMBL" id="RJTJ01000001">
    <property type="protein sequence ID" value="RUM09734.1"/>
    <property type="molecule type" value="Genomic_DNA"/>
</dbReference>
<dbReference type="AlphaFoldDB" id="A0A3S0QPY6"/>
<evidence type="ECO:0000313" key="3">
    <source>
        <dbReference type="Proteomes" id="UP000278081"/>
    </source>
</evidence>
<organism evidence="2 3">
    <name type="scientific">Rhizobium chutanense</name>
    <dbReference type="NCBI Taxonomy" id="2035448"/>
    <lineage>
        <taxon>Bacteria</taxon>
        <taxon>Pseudomonadati</taxon>
        <taxon>Pseudomonadota</taxon>
        <taxon>Alphaproteobacteria</taxon>
        <taxon>Hyphomicrobiales</taxon>
        <taxon>Rhizobiaceae</taxon>
        <taxon>Rhizobium/Agrobacterium group</taxon>
        <taxon>Rhizobium</taxon>
    </lineage>
</organism>
<protein>
    <recommendedName>
        <fullName evidence="4">YjzC family protein</fullName>
    </recommendedName>
</protein>